<comment type="caution">
    <text evidence="4">The sequence shown here is derived from an EMBL/GenBank/DDBJ whole genome shotgun (WGS) entry which is preliminary data.</text>
</comment>
<evidence type="ECO:0000259" key="3">
    <source>
        <dbReference type="PROSITE" id="PS51186"/>
    </source>
</evidence>
<proteinExistence type="predicted"/>
<keyword evidence="1 4" id="KW-0808">Transferase</keyword>
<protein>
    <submittedName>
        <fullName evidence="4">GNAT family N-acetyltransferase</fullName>
    </submittedName>
</protein>
<name>A0A563U3J7_9SPHI</name>
<dbReference type="CDD" id="cd04301">
    <property type="entry name" value="NAT_SF"/>
    <property type="match status" value="1"/>
</dbReference>
<dbReference type="SUPFAM" id="SSF55729">
    <property type="entry name" value="Acyl-CoA N-acyltransferases (Nat)"/>
    <property type="match status" value="1"/>
</dbReference>
<dbReference type="PANTHER" id="PTHR43877:SF2">
    <property type="entry name" value="AMINOALKYLPHOSPHONATE N-ACETYLTRANSFERASE-RELATED"/>
    <property type="match status" value="1"/>
</dbReference>
<gene>
    <name evidence="4" type="ORF">FPZ43_15795</name>
</gene>
<dbReference type="GO" id="GO:0016747">
    <property type="term" value="F:acyltransferase activity, transferring groups other than amino-acyl groups"/>
    <property type="evidence" value="ECO:0007669"/>
    <property type="project" value="InterPro"/>
</dbReference>
<keyword evidence="2" id="KW-0012">Acyltransferase</keyword>
<dbReference type="AlphaFoldDB" id="A0A563U3J7"/>
<accession>A0A563U3J7</accession>
<evidence type="ECO:0000256" key="2">
    <source>
        <dbReference type="ARBA" id="ARBA00023315"/>
    </source>
</evidence>
<feature type="domain" description="N-acetyltransferase" evidence="3">
    <location>
        <begin position="1"/>
        <end position="167"/>
    </location>
</feature>
<evidence type="ECO:0000313" key="4">
    <source>
        <dbReference type="EMBL" id="TWR25910.1"/>
    </source>
</evidence>
<organism evidence="4 5">
    <name type="scientific">Mucilaginibacter pallidiroseus</name>
    <dbReference type="NCBI Taxonomy" id="2599295"/>
    <lineage>
        <taxon>Bacteria</taxon>
        <taxon>Pseudomonadati</taxon>
        <taxon>Bacteroidota</taxon>
        <taxon>Sphingobacteriia</taxon>
        <taxon>Sphingobacteriales</taxon>
        <taxon>Sphingobacteriaceae</taxon>
        <taxon>Mucilaginibacter</taxon>
    </lineage>
</organism>
<dbReference type="InterPro" id="IPR016181">
    <property type="entry name" value="Acyl_CoA_acyltransferase"/>
</dbReference>
<dbReference type="InterPro" id="IPR000182">
    <property type="entry name" value="GNAT_dom"/>
</dbReference>
<keyword evidence="5" id="KW-1185">Reference proteome</keyword>
<sequence>MIIREANLADVSAIMQIVKDVVPLMQAAGNFQWSDDYPNPDVFESDIALNQLWVVEDDGNVVGVAAITTEQYAEYAQLGWDINEIAIVVHRLAVSPHFQGRGIAAALVAEADREAARRGIKLLRVDTNSQNKAIQKLFPKMGYDFGGEITLEFRPGLSFYCYQKRLDPSV</sequence>
<evidence type="ECO:0000256" key="1">
    <source>
        <dbReference type="ARBA" id="ARBA00022679"/>
    </source>
</evidence>
<dbReference type="Pfam" id="PF13508">
    <property type="entry name" value="Acetyltransf_7"/>
    <property type="match status" value="1"/>
</dbReference>
<dbReference type="Proteomes" id="UP000320042">
    <property type="component" value="Unassembled WGS sequence"/>
</dbReference>
<dbReference type="PROSITE" id="PS51186">
    <property type="entry name" value="GNAT"/>
    <property type="match status" value="1"/>
</dbReference>
<evidence type="ECO:0000313" key="5">
    <source>
        <dbReference type="Proteomes" id="UP000320042"/>
    </source>
</evidence>
<dbReference type="InterPro" id="IPR050832">
    <property type="entry name" value="Bact_Acetyltransf"/>
</dbReference>
<dbReference type="OrthoDB" id="9796381at2"/>
<dbReference type="Gene3D" id="3.40.630.30">
    <property type="match status" value="1"/>
</dbReference>
<dbReference type="EMBL" id="VOEJ01000008">
    <property type="protein sequence ID" value="TWR25910.1"/>
    <property type="molecule type" value="Genomic_DNA"/>
</dbReference>
<reference evidence="4 5" key="1">
    <citation type="submission" date="2019-07" db="EMBL/GenBank/DDBJ databases">
        <authorList>
            <person name="Kim J."/>
        </authorList>
    </citation>
    <scope>NUCLEOTIDE SEQUENCE [LARGE SCALE GENOMIC DNA]</scope>
    <source>
        <strain evidence="5">dk17</strain>
    </source>
</reference>
<dbReference type="PANTHER" id="PTHR43877">
    <property type="entry name" value="AMINOALKYLPHOSPHONATE N-ACETYLTRANSFERASE-RELATED-RELATED"/>
    <property type="match status" value="1"/>
</dbReference>